<feature type="domain" description="N-acetyltransferase" evidence="3">
    <location>
        <begin position="14"/>
        <end position="170"/>
    </location>
</feature>
<comment type="caution">
    <text evidence="4">The sequence shown here is derived from an EMBL/GenBank/DDBJ whole genome shotgun (WGS) entry which is preliminary data.</text>
</comment>
<evidence type="ECO:0000256" key="1">
    <source>
        <dbReference type="ARBA" id="ARBA00022679"/>
    </source>
</evidence>
<dbReference type="SUPFAM" id="SSF55729">
    <property type="entry name" value="Acyl-CoA N-acyltransferases (Nat)"/>
    <property type="match status" value="1"/>
</dbReference>
<dbReference type="InterPro" id="IPR016181">
    <property type="entry name" value="Acyl_CoA_acyltransferase"/>
</dbReference>
<reference evidence="4 5" key="1">
    <citation type="submission" date="2019-10" db="EMBL/GenBank/DDBJ databases">
        <title>Whole genome shotgun sequence of Acrocarpospora macrocephala NBRC 16266.</title>
        <authorList>
            <person name="Ichikawa N."/>
            <person name="Kimura A."/>
            <person name="Kitahashi Y."/>
            <person name="Komaki H."/>
            <person name="Oguchi A."/>
        </authorList>
    </citation>
    <scope>NUCLEOTIDE SEQUENCE [LARGE SCALE GENOMIC DNA]</scope>
    <source>
        <strain evidence="4 5">NBRC 16266</strain>
    </source>
</reference>
<evidence type="ECO:0000256" key="2">
    <source>
        <dbReference type="ARBA" id="ARBA00023315"/>
    </source>
</evidence>
<dbReference type="AlphaFoldDB" id="A0A5M3X350"/>
<dbReference type="PANTHER" id="PTHR43420">
    <property type="entry name" value="ACETYLTRANSFERASE"/>
    <property type="match status" value="1"/>
</dbReference>
<gene>
    <name evidence="4" type="ORF">Amac_087030</name>
</gene>
<dbReference type="PROSITE" id="PS51186">
    <property type="entry name" value="GNAT"/>
    <property type="match status" value="1"/>
</dbReference>
<sequence>MARVGDVLSDDGAVTVRSATWEDAEAVAKIWIDGWRDAHLGHVPDELVAVRTEESFGVRASQRVADTTVATVNEVVAGFVMVVGDEVEQVYVSKKHRGTSVATILLTEAERLVAANGHRKAWLAVVAGNPRARRFYERNGWTDEGSFEYAASTASGSVIVPTHRYIKELPGQTSR</sequence>
<dbReference type="Proteomes" id="UP000331127">
    <property type="component" value="Unassembled WGS sequence"/>
</dbReference>
<dbReference type="InterPro" id="IPR000182">
    <property type="entry name" value="GNAT_dom"/>
</dbReference>
<evidence type="ECO:0000313" key="5">
    <source>
        <dbReference type="Proteomes" id="UP000331127"/>
    </source>
</evidence>
<evidence type="ECO:0000259" key="3">
    <source>
        <dbReference type="PROSITE" id="PS51186"/>
    </source>
</evidence>
<accession>A0A5M3X350</accession>
<organism evidence="4 5">
    <name type="scientific">Acrocarpospora macrocephala</name>
    <dbReference type="NCBI Taxonomy" id="150177"/>
    <lineage>
        <taxon>Bacteria</taxon>
        <taxon>Bacillati</taxon>
        <taxon>Actinomycetota</taxon>
        <taxon>Actinomycetes</taxon>
        <taxon>Streptosporangiales</taxon>
        <taxon>Streptosporangiaceae</taxon>
        <taxon>Acrocarpospora</taxon>
    </lineage>
</organism>
<dbReference type="Pfam" id="PF00583">
    <property type="entry name" value="Acetyltransf_1"/>
    <property type="match status" value="1"/>
</dbReference>
<dbReference type="Gene3D" id="3.40.630.30">
    <property type="match status" value="1"/>
</dbReference>
<dbReference type="PANTHER" id="PTHR43420:SF44">
    <property type="entry name" value="ACETYLTRANSFERASE YPEA"/>
    <property type="match status" value="1"/>
</dbReference>
<dbReference type="InterPro" id="IPR050680">
    <property type="entry name" value="YpeA/RimI_acetyltransf"/>
</dbReference>
<evidence type="ECO:0000313" key="4">
    <source>
        <dbReference type="EMBL" id="GES15106.1"/>
    </source>
</evidence>
<keyword evidence="1" id="KW-0808">Transferase</keyword>
<proteinExistence type="predicted"/>
<dbReference type="EMBL" id="BLAE01000070">
    <property type="protein sequence ID" value="GES15106.1"/>
    <property type="molecule type" value="Genomic_DNA"/>
</dbReference>
<dbReference type="GO" id="GO:0016747">
    <property type="term" value="F:acyltransferase activity, transferring groups other than amino-acyl groups"/>
    <property type="evidence" value="ECO:0007669"/>
    <property type="project" value="InterPro"/>
</dbReference>
<keyword evidence="5" id="KW-1185">Reference proteome</keyword>
<name>A0A5M3X350_9ACTN</name>
<protein>
    <recommendedName>
        <fullName evidence="3">N-acetyltransferase domain-containing protein</fullName>
    </recommendedName>
</protein>
<keyword evidence="2" id="KW-0012">Acyltransferase</keyword>
<dbReference type="CDD" id="cd04301">
    <property type="entry name" value="NAT_SF"/>
    <property type="match status" value="1"/>
</dbReference>